<dbReference type="EMBL" id="BMHB01000002">
    <property type="protein sequence ID" value="GGI16289.1"/>
    <property type="molecule type" value="Genomic_DNA"/>
</dbReference>
<evidence type="ECO:0000256" key="1">
    <source>
        <dbReference type="SAM" id="Phobius"/>
    </source>
</evidence>
<evidence type="ECO:0000313" key="3">
    <source>
        <dbReference type="Proteomes" id="UP000626244"/>
    </source>
</evidence>
<dbReference type="AlphaFoldDB" id="A0A8J3AMC8"/>
<comment type="caution">
    <text evidence="2">The sequence shown here is derived from an EMBL/GenBank/DDBJ whole genome shotgun (WGS) entry which is preliminary data.</text>
</comment>
<proteinExistence type="predicted"/>
<dbReference type="RefSeq" id="WP_088000885.1">
    <property type="nucleotide sequence ID" value="NZ_BMHB01000002.1"/>
</dbReference>
<reference evidence="3" key="1">
    <citation type="journal article" date="2019" name="Int. J. Syst. Evol. Microbiol.">
        <title>The Global Catalogue of Microorganisms (GCM) 10K type strain sequencing project: providing services to taxonomists for standard genome sequencing and annotation.</title>
        <authorList>
            <consortium name="The Broad Institute Genomics Platform"/>
            <consortium name="The Broad Institute Genome Sequencing Center for Infectious Disease"/>
            <person name="Wu L."/>
            <person name="Ma J."/>
        </authorList>
    </citation>
    <scope>NUCLEOTIDE SEQUENCE [LARGE SCALE GENOMIC DNA]</scope>
    <source>
        <strain evidence="3">CGMCC 1.14993</strain>
    </source>
</reference>
<keyword evidence="3" id="KW-1185">Reference proteome</keyword>
<gene>
    <name evidence="2" type="ORF">GCM10007380_32220</name>
</gene>
<accession>A0A8J3AMC8</accession>
<dbReference type="NCBIfam" id="NF038403">
    <property type="entry name" value="perm_prefix_1"/>
    <property type="match status" value="1"/>
</dbReference>
<name>A0A8J3AMC8_9BACI</name>
<keyword evidence="1" id="KW-1133">Transmembrane helix</keyword>
<evidence type="ECO:0008006" key="4">
    <source>
        <dbReference type="Google" id="ProtNLM"/>
    </source>
</evidence>
<organism evidence="2 3">
    <name type="scientific">Gottfriedia solisilvae</name>
    <dbReference type="NCBI Taxonomy" id="1516104"/>
    <lineage>
        <taxon>Bacteria</taxon>
        <taxon>Bacillati</taxon>
        <taxon>Bacillota</taxon>
        <taxon>Bacilli</taxon>
        <taxon>Bacillales</taxon>
        <taxon>Bacillaceae</taxon>
        <taxon>Gottfriedia</taxon>
    </lineage>
</organism>
<dbReference type="InterPro" id="IPR047928">
    <property type="entry name" value="Perm_prefix_1"/>
</dbReference>
<keyword evidence="1" id="KW-0472">Membrane</keyword>
<evidence type="ECO:0000313" key="2">
    <source>
        <dbReference type="EMBL" id="GGI16289.1"/>
    </source>
</evidence>
<keyword evidence="1" id="KW-0812">Transmembrane</keyword>
<feature type="transmembrane region" description="Helical" evidence="1">
    <location>
        <begin position="111"/>
        <end position="130"/>
    </location>
</feature>
<dbReference type="Proteomes" id="UP000626244">
    <property type="component" value="Unassembled WGS sequence"/>
</dbReference>
<feature type="transmembrane region" description="Helical" evidence="1">
    <location>
        <begin position="84"/>
        <end position="105"/>
    </location>
</feature>
<sequence length="134" mass="15945">MKKIKNHIEELFKEIPRTQESELVKQEIIQNLEEKVIYLMENGKEEEDAINKAIVEFGDIDELKKELGVKNPDQKKSKLAKLNLAYSLCGSGLLIALFLFINFYYTPNTIWFVYPTFGLLWWPLSMYFYWQRNK</sequence>
<dbReference type="OrthoDB" id="9815852at2"/>
<protein>
    <recommendedName>
        <fullName evidence="4">2TM domain-containing protein</fullName>
    </recommendedName>
</protein>